<dbReference type="RefSeq" id="WP_075250055.1">
    <property type="nucleotide sequence ID" value="NZ_MSGO01000048.1"/>
</dbReference>
<accession>A0A1Q8HYN9</accession>
<keyword evidence="1" id="KW-0812">Transmembrane</keyword>
<dbReference type="Gene3D" id="1.20.144.10">
    <property type="entry name" value="Phosphatidic acid phosphatase type 2/haloperoxidase"/>
    <property type="match status" value="2"/>
</dbReference>
<dbReference type="SUPFAM" id="SSF48317">
    <property type="entry name" value="Acid phosphatase/Vanadium-dependent haloperoxidase"/>
    <property type="match status" value="1"/>
</dbReference>
<dbReference type="AlphaFoldDB" id="A0A1Q8HYN9"/>
<feature type="transmembrane region" description="Helical" evidence="1">
    <location>
        <begin position="98"/>
        <end position="115"/>
    </location>
</feature>
<dbReference type="PANTHER" id="PTHR14969:SF13">
    <property type="entry name" value="AT30094P"/>
    <property type="match status" value="1"/>
</dbReference>
<keyword evidence="1" id="KW-1133">Transmembrane helix</keyword>
<proteinExistence type="predicted"/>
<feature type="domain" description="Phosphatidic acid phosphatase type 2/haloperoxidase" evidence="2">
    <location>
        <begin position="97"/>
        <end position="212"/>
    </location>
</feature>
<comment type="caution">
    <text evidence="3">The sequence shown here is derived from an EMBL/GenBank/DDBJ whole genome shotgun (WGS) entry which is preliminary data.</text>
</comment>
<dbReference type="InterPro" id="IPR036938">
    <property type="entry name" value="PAP2/HPO_sf"/>
</dbReference>
<feature type="transmembrane region" description="Helical" evidence="1">
    <location>
        <begin position="148"/>
        <end position="167"/>
    </location>
</feature>
<reference evidence="3 4" key="1">
    <citation type="submission" date="2016-12" db="EMBL/GenBank/DDBJ databases">
        <title>Genomic comparison of strains in the 'Actinomyces naeslundii' group.</title>
        <authorList>
            <person name="Mughal S.R."/>
            <person name="Do T."/>
            <person name="Gilbert S.C."/>
            <person name="Witherden E.A."/>
            <person name="Didelot X."/>
            <person name="Beighton D."/>
        </authorList>
    </citation>
    <scope>NUCLEOTIDE SEQUENCE [LARGE SCALE GENOMIC DNA]</scope>
    <source>
        <strain evidence="3 4">S64C</strain>
    </source>
</reference>
<feature type="transmembrane region" description="Helical" evidence="1">
    <location>
        <begin position="64"/>
        <end position="91"/>
    </location>
</feature>
<evidence type="ECO:0000313" key="3">
    <source>
        <dbReference type="EMBL" id="OLL13970.1"/>
    </source>
</evidence>
<feature type="transmembrane region" description="Helical" evidence="1">
    <location>
        <begin position="197"/>
        <end position="218"/>
    </location>
</feature>
<dbReference type="SMART" id="SM00014">
    <property type="entry name" value="acidPPc"/>
    <property type="match status" value="1"/>
</dbReference>
<dbReference type="EMBL" id="MSGO01000048">
    <property type="protein sequence ID" value="OLL13970.1"/>
    <property type="molecule type" value="Genomic_DNA"/>
</dbReference>
<protein>
    <submittedName>
        <fullName evidence="3">Phosphatidic acid phosphatase</fullName>
    </submittedName>
</protein>
<organism evidence="3 4">
    <name type="scientific">Actinomyces oris</name>
    <dbReference type="NCBI Taxonomy" id="544580"/>
    <lineage>
        <taxon>Bacteria</taxon>
        <taxon>Bacillati</taxon>
        <taxon>Actinomycetota</taxon>
        <taxon>Actinomycetes</taxon>
        <taxon>Actinomycetales</taxon>
        <taxon>Actinomycetaceae</taxon>
        <taxon>Actinomyces</taxon>
    </lineage>
</organism>
<sequence length="247" mass="26187">MLSLDHLPHTWRTRRAGTLATTAVITLSLFSWLALTTSSGTGLAPHDQSVTTWAVDERHPALTIIMQVFTALGSTVGLTILTAICATLLFMRGRRMRALVLSLTMISSSLLTVALKEIFRRARPSTDTLLGAPASTTSFPSGHSFNTAVFAGLLAGMVLVSTVAALYRALAIMAAAGATLLVGTSRVYLGYHWMTDVLAGWSLGLAWLCLVTLALLWLKGRRRQALPSAAVPSDSSSGVEGIEPPPA</sequence>
<evidence type="ECO:0000256" key="1">
    <source>
        <dbReference type="SAM" id="Phobius"/>
    </source>
</evidence>
<dbReference type="CDD" id="cd03392">
    <property type="entry name" value="PAP2_like_2"/>
    <property type="match status" value="1"/>
</dbReference>
<gene>
    <name evidence="3" type="ORF">BKH32_10870</name>
</gene>
<name>A0A1Q8HYN9_9ACTO</name>
<feature type="transmembrane region" description="Helical" evidence="1">
    <location>
        <begin position="172"/>
        <end position="191"/>
    </location>
</feature>
<dbReference type="Pfam" id="PF01569">
    <property type="entry name" value="PAP2"/>
    <property type="match status" value="1"/>
</dbReference>
<dbReference type="PANTHER" id="PTHR14969">
    <property type="entry name" value="SPHINGOSINE-1-PHOSPHATE PHOSPHOHYDROLASE"/>
    <property type="match status" value="1"/>
</dbReference>
<evidence type="ECO:0000259" key="2">
    <source>
        <dbReference type="SMART" id="SM00014"/>
    </source>
</evidence>
<keyword evidence="1" id="KW-0472">Membrane</keyword>
<dbReference type="InterPro" id="IPR000326">
    <property type="entry name" value="PAP2/HPO"/>
</dbReference>
<dbReference type="Proteomes" id="UP000185736">
    <property type="component" value="Unassembled WGS sequence"/>
</dbReference>
<evidence type="ECO:0000313" key="4">
    <source>
        <dbReference type="Proteomes" id="UP000185736"/>
    </source>
</evidence>